<comment type="caution">
    <text evidence="2">The sequence shown here is derived from an EMBL/GenBank/DDBJ whole genome shotgun (WGS) entry which is preliminary data.</text>
</comment>
<protein>
    <submittedName>
        <fullName evidence="2">MBL fold metallo-hydrolase</fullName>
    </submittedName>
</protein>
<evidence type="ECO:0000259" key="1">
    <source>
        <dbReference type="SMART" id="SM00849"/>
    </source>
</evidence>
<evidence type="ECO:0000313" key="2">
    <source>
        <dbReference type="EMBL" id="GGC57751.1"/>
    </source>
</evidence>
<dbReference type="PANTHER" id="PTHR42773">
    <property type="entry name" value="METALLO-BETA-LACTAMASE-RELATED"/>
    <property type="match status" value="1"/>
</dbReference>
<dbReference type="PANTHER" id="PTHR42773:SF1">
    <property type="entry name" value="METALLO-BETA-LACTAMASE FAMILY PROTEIN"/>
    <property type="match status" value="1"/>
</dbReference>
<dbReference type="InterPro" id="IPR036866">
    <property type="entry name" value="RibonucZ/Hydroxyglut_hydro"/>
</dbReference>
<reference evidence="2" key="2">
    <citation type="submission" date="2020-09" db="EMBL/GenBank/DDBJ databases">
        <authorList>
            <person name="Sun Q."/>
            <person name="Zhou Y."/>
        </authorList>
    </citation>
    <scope>NUCLEOTIDE SEQUENCE</scope>
    <source>
        <strain evidence="2">CGMCC 1.15478</strain>
    </source>
</reference>
<keyword evidence="3" id="KW-1185">Reference proteome</keyword>
<dbReference type="RefSeq" id="WP_188670843.1">
    <property type="nucleotide sequence ID" value="NZ_BMJH01000001.1"/>
</dbReference>
<feature type="domain" description="Metallo-beta-lactamase" evidence="1">
    <location>
        <begin position="21"/>
        <end position="183"/>
    </location>
</feature>
<proteinExistence type="predicted"/>
<dbReference type="InterPro" id="IPR001279">
    <property type="entry name" value="Metallo-B-lactamas"/>
</dbReference>
<dbReference type="Gene3D" id="3.60.15.10">
    <property type="entry name" value="Ribonuclease Z/Hydroxyacylglutathione hydrolase-like"/>
    <property type="match status" value="1"/>
</dbReference>
<dbReference type="Pfam" id="PF00753">
    <property type="entry name" value="Lactamase_B"/>
    <property type="match status" value="1"/>
</dbReference>
<dbReference type="Proteomes" id="UP000641514">
    <property type="component" value="Unassembled WGS sequence"/>
</dbReference>
<dbReference type="EMBL" id="BMJH01000001">
    <property type="protein sequence ID" value="GGC57751.1"/>
    <property type="molecule type" value="Genomic_DNA"/>
</dbReference>
<accession>A0A916XB40</accession>
<reference evidence="2" key="1">
    <citation type="journal article" date="2014" name="Int. J. Syst. Evol. Microbiol.">
        <title>Complete genome sequence of Corynebacterium casei LMG S-19264T (=DSM 44701T), isolated from a smear-ripened cheese.</title>
        <authorList>
            <consortium name="US DOE Joint Genome Institute (JGI-PGF)"/>
            <person name="Walter F."/>
            <person name="Albersmeier A."/>
            <person name="Kalinowski J."/>
            <person name="Ruckert C."/>
        </authorList>
    </citation>
    <scope>NUCLEOTIDE SEQUENCE</scope>
    <source>
        <strain evidence="2">CGMCC 1.15478</strain>
    </source>
</reference>
<dbReference type="SMART" id="SM00849">
    <property type="entry name" value="Lactamase_B"/>
    <property type="match status" value="1"/>
</dbReference>
<dbReference type="SUPFAM" id="SSF56281">
    <property type="entry name" value="Metallo-hydrolase/oxidoreductase"/>
    <property type="match status" value="1"/>
</dbReference>
<sequence>MRQIQPDLWETEPEFPAPGLKTHAYLWVRPDGNVLLYNTTLESELDEIERLGGVRHHYLSHQDEIASSLRTIRDRFGSTLHIHASEGHLLDEVVPEHETFSDRHVIDGEFEIIPTPGHTPGSTCFIVHGAGGQYLFTGDTLIRGSNGHWFTAYFDGFSDYDALVNTLEMLSTLSPDIIISSAFSGDSGVTVLGDDLWPLCVNEALDGLRRS</sequence>
<dbReference type="AlphaFoldDB" id="A0A916XB40"/>
<name>A0A916XB40_9ACTN</name>
<gene>
    <name evidence="2" type="ORF">GCM10011410_07840</name>
</gene>
<organism evidence="2 3">
    <name type="scientific">Hoyosella rhizosphaerae</name>
    <dbReference type="NCBI Taxonomy" id="1755582"/>
    <lineage>
        <taxon>Bacteria</taxon>
        <taxon>Bacillati</taxon>
        <taxon>Actinomycetota</taxon>
        <taxon>Actinomycetes</taxon>
        <taxon>Mycobacteriales</taxon>
        <taxon>Hoyosellaceae</taxon>
        <taxon>Hoyosella</taxon>
    </lineage>
</organism>
<evidence type="ECO:0000313" key="3">
    <source>
        <dbReference type="Proteomes" id="UP000641514"/>
    </source>
</evidence>